<evidence type="ECO:0000256" key="2">
    <source>
        <dbReference type="ARBA" id="ARBA00022448"/>
    </source>
</evidence>
<dbReference type="InterPro" id="IPR018000">
    <property type="entry name" value="Neurotransmitter_ion_chnl_CS"/>
</dbReference>
<keyword evidence="15" id="KW-0628">Postsynaptic cell membrane</keyword>
<dbReference type="Proteomes" id="UP000085678">
    <property type="component" value="Unplaced"/>
</dbReference>
<evidence type="ECO:0000256" key="19">
    <source>
        <dbReference type="ARBA" id="ARBA00071250"/>
    </source>
</evidence>
<feature type="transmembrane region" description="Helical" evidence="20">
    <location>
        <begin position="247"/>
        <end position="265"/>
    </location>
</feature>
<evidence type="ECO:0000256" key="5">
    <source>
        <dbReference type="ARBA" id="ARBA00022729"/>
    </source>
</evidence>
<keyword evidence="5 20" id="KW-0732">Signal</keyword>
<dbReference type="PRINTS" id="PR00253">
    <property type="entry name" value="GABAARECEPTR"/>
</dbReference>
<feature type="region of interest" description="Disordered" evidence="21">
    <location>
        <begin position="335"/>
        <end position="357"/>
    </location>
</feature>
<dbReference type="InterPro" id="IPR036734">
    <property type="entry name" value="Neur_chan_lig-bd_sf"/>
</dbReference>
<evidence type="ECO:0000256" key="4">
    <source>
        <dbReference type="ARBA" id="ARBA00022692"/>
    </source>
</evidence>
<keyword evidence="2 20" id="KW-0813">Transport</keyword>
<feature type="transmembrane region" description="Helical" evidence="20">
    <location>
        <begin position="272"/>
        <end position="289"/>
    </location>
</feature>
<proteinExistence type="inferred from homology"/>
<keyword evidence="17 20" id="KW-0407">Ion channel</keyword>
<evidence type="ECO:0000256" key="1">
    <source>
        <dbReference type="ARBA" id="ARBA00010180"/>
    </source>
</evidence>
<evidence type="ECO:0000259" key="23">
    <source>
        <dbReference type="Pfam" id="PF02932"/>
    </source>
</evidence>
<evidence type="ECO:0000259" key="22">
    <source>
        <dbReference type="Pfam" id="PF02931"/>
    </source>
</evidence>
<accession>A0A1S3K819</accession>
<dbReference type="SUPFAM" id="SSF63712">
    <property type="entry name" value="Nicotinic receptor ligand binding domain-like"/>
    <property type="match status" value="1"/>
</dbReference>
<dbReference type="GO" id="GO:0045211">
    <property type="term" value="C:postsynaptic membrane"/>
    <property type="evidence" value="ECO:0007669"/>
    <property type="project" value="UniProtKB-SubCell"/>
</dbReference>
<evidence type="ECO:0000313" key="24">
    <source>
        <dbReference type="Proteomes" id="UP000085678"/>
    </source>
</evidence>
<dbReference type="GO" id="GO:0005230">
    <property type="term" value="F:extracellular ligand-gated monoatomic ion channel activity"/>
    <property type="evidence" value="ECO:0007669"/>
    <property type="project" value="InterPro"/>
</dbReference>
<keyword evidence="16" id="KW-1071">Ligand-gated ion channel</keyword>
<dbReference type="OMA" id="PSGSCHL"/>
<keyword evidence="12" id="KW-0869">Chloride channel</keyword>
<keyword evidence="7" id="KW-0770">Synapse</keyword>
<dbReference type="InParanoid" id="A0A1S3K819"/>
<feature type="transmembrane region" description="Helical" evidence="20">
    <location>
        <begin position="372"/>
        <end position="392"/>
    </location>
</feature>
<dbReference type="Gene3D" id="1.20.58.390">
    <property type="entry name" value="Neurotransmitter-gated ion-channel transmembrane domain"/>
    <property type="match status" value="1"/>
</dbReference>
<dbReference type="InterPro" id="IPR006029">
    <property type="entry name" value="Neurotrans-gated_channel_TM"/>
</dbReference>
<evidence type="ECO:0000256" key="16">
    <source>
        <dbReference type="ARBA" id="ARBA00023286"/>
    </source>
</evidence>
<evidence type="ECO:0000256" key="13">
    <source>
        <dbReference type="ARBA" id="ARBA00023180"/>
    </source>
</evidence>
<dbReference type="InterPro" id="IPR038050">
    <property type="entry name" value="Neuro_actylchol_rec"/>
</dbReference>
<dbReference type="PRINTS" id="PR00252">
    <property type="entry name" value="NRIONCHANNEL"/>
</dbReference>
<dbReference type="GO" id="GO:0034707">
    <property type="term" value="C:chloride channel complex"/>
    <property type="evidence" value="ECO:0007669"/>
    <property type="project" value="UniProtKB-KW"/>
</dbReference>
<keyword evidence="4 20" id="KW-0812">Transmembrane</keyword>
<dbReference type="PANTHER" id="PTHR18945">
    <property type="entry name" value="NEUROTRANSMITTER GATED ION CHANNEL"/>
    <property type="match status" value="1"/>
</dbReference>
<keyword evidence="14" id="KW-0868">Chloride</keyword>
<gene>
    <name evidence="25" type="primary">LOC106179486</name>
</gene>
<evidence type="ECO:0000256" key="6">
    <source>
        <dbReference type="ARBA" id="ARBA00022989"/>
    </source>
</evidence>
<dbReference type="GeneID" id="106179486"/>
<dbReference type="InterPro" id="IPR036719">
    <property type="entry name" value="Neuro-gated_channel_TM_sf"/>
</dbReference>
<evidence type="ECO:0000256" key="3">
    <source>
        <dbReference type="ARBA" id="ARBA00022475"/>
    </source>
</evidence>
<dbReference type="Gene3D" id="2.70.170.10">
    <property type="entry name" value="Neurotransmitter-gated ion-channel ligand-binding domain"/>
    <property type="match status" value="1"/>
</dbReference>
<dbReference type="Pfam" id="PF02931">
    <property type="entry name" value="Neur_chan_LBD"/>
    <property type="match status" value="1"/>
</dbReference>
<keyword evidence="8 20" id="KW-0406">Ion transport</keyword>
<evidence type="ECO:0000256" key="20">
    <source>
        <dbReference type="RuleBase" id="RU000687"/>
    </source>
</evidence>
<dbReference type="CDD" id="cd19049">
    <property type="entry name" value="LGIC_TM_anion"/>
    <property type="match status" value="1"/>
</dbReference>
<dbReference type="PROSITE" id="PS00236">
    <property type="entry name" value="NEUROTR_ION_CHANNEL"/>
    <property type="match status" value="1"/>
</dbReference>
<dbReference type="GO" id="GO:0004888">
    <property type="term" value="F:transmembrane signaling receptor activity"/>
    <property type="evidence" value="ECO:0007669"/>
    <property type="project" value="InterPro"/>
</dbReference>
<feature type="chain" id="PRO_5022250673" description="Gamma-aminobutyric acid receptor subunit beta" evidence="20">
    <location>
        <begin position="25"/>
        <end position="400"/>
    </location>
</feature>
<dbReference type="FunFam" id="2.70.170.10:FF:000021">
    <property type="entry name" value="Gamma-aminobutyric acid receptor isoform 3b"/>
    <property type="match status" value="1"/>
</dbReference>
<protein>
    <recommendedName>
        <fullName evidence="19">Gamma-aminobutyric acid receptor subunit beta</fullName>
    </recommendedName>
</protein>
<reference evidence="25" key="1">
    <citation type="submission" date="2025-08" db="UniProtKB">
        <authorList>
            <consortium name="RefSeq"/>
        </authorList>
    </citation>
    <scope>IDENTIFICATION</scope>
    <source>
        <tissue evidence="25">Gonads</tissue>
    </source>
</reference>
<keyword evidence="10" id="KW-1015">Disulfide bond</keyword>
<feature type="transmembrane region" description="Helical" evidence="20">
    <location>
        <begin position="304"/>
        <end position="327"/>
    </location>
</feature>
<dbReference type="GO" id="GO:0005254">
    <property type="term" value="F:chloride channel activity"/>
    <property type="evidence" value="ECO:0007669"/>
    <property type="project" value="UniProtKB-KW"/>
</dbReference>
<evidence type="ECO:0000313" key="25">
    <source>
        <dbReference type="RefSeq" id="XP_013418584.2"/>
    </source>
</evidence>
<dbReference type="STRING" id="7574.A0A1S3K819"/>
<dbReference type="CDD" id="cd18991">
    <property type="entry name" value="LGIC_ECD_GlyR"/>
    <property type="match status" value="1"/>
</dbReference>
<comment type="similarity">
    <text evidence="1">Belongs to the ligand-gated ion channel (TC 1.A.9) family. Gamma-aminobutyric acid receptor (TC 1.A.9.5) subfamily.</text>
</comment>
<dbReference type="InterPro" id="IPR006201">
    <property type="entry name" value="Neur_channel"/>
</dbReference>
<evidence type="ECO:0000256" key="21">
    <source>
        <dbReference type="SAM" id="MobiDB-lite"/>
    </source>
</evidence>
<dbReference type="AlphaFoldDB" id="A0A1S3K819"/>
<dbReference type="InterPro" id="IPR006202">
    <property type="entry name" value="Neur_chan_lig-bd"/>
</dbReference>
<dbReference type="OrthoDB" id="407674at2759"/>
<evidence type="ECO:0000256" key="12">
    <source>
        <dbReference type="ARBA" id="ARBA00023173"/>
    </source>
</evidence>
<dbReference type="InterPro" id="IPR006028">
    <property type="entry name" value="GABAA/Glycine_rcpt"/>
</dbReference>
<keyword evidence="11 25" id="KW-0675">Receptor</keyword>
<evidence type="ECO:0000256" key="10">
    <source>
        <dbReference type="ARBA" id="ARBA00023157"/>
    </source>
</evidence>
<name>A0A1S3K819_LINAN</name>
<evidence type="ECO:0000256" key="9">
    <source>
        <dbReference type="ARBA" id="ARBA00023136"/>
    </source>
</evidence>
<keyword evidence="6 20" id="KW-1133">Transmembrane helix</keyword>
<feature type="domain" description="Neurotransmitter-gated ion-channel ligand-binding" evidence="22">
    <location>
        <begin position="27"/>
        <end position="238"/>
    </location>
</feature>
<sequence length="400" mass="46268">MDLKSTALFLILVLIHLTISESKASRSSLLTELFNGYDASLPPNINSDYPVEVQIEIFVNNFDSINELSMDYSMNIFLRRTWTDSRLSFDPEIYNISEINLDPKKVNDVWVPDLFFSNEKSARFHSITTPNHLMRIDSNGTVFFSSRISLTADCPMHLEKFPLDTQVCALVIESYAYSTDTIIFHWTQQKELDKADTLTLPQFVLEDTSFHESMKSYKSGNSSRDFTQLVIEFVLRRDIQYYIVQTYVPSMLIVALSWVAFWISYDSVPARITLGLLTVLTLTTQTYAIRQTLPRVSYIKSIDVWMSTCLFFVFLALLEFAFVNVSHRKFTRMSTRRPNIPSKSKEDAEDGTPARRQGHEIRASTLDRISRVVFPVSFLIFNMIYWTVYSLWEDEGPAHK</sequence>
<dbReference type="NCBIfam" id="TIGR00860">
    <property type="entry name" value="LIC"/>
    <property type="match status" value="1"/>
</dbReference>
<evidence type="ECO:0000256" key="8">
    <source>
        <dbReference type="ARBA" id="ARBA00023065"/>
    </source>
</evidence>
<dbReference type="Pfam" id="PF02932">
    <property type="entry name" value="Neur_chan_memb"/>
    <property type="match status" value="1"/>
</dbReference>
<dbReference type="RefSeq" id="XP_013418584.2">
    <property type="nucleotide sequence ID" value="XM_013563130.2"/>
</dbReference>
<keyword evidence="3" id="KW-1003">Cell membrane</keyword>
<dbReference type="KEGG" id="lak:106179486"/>
<keyword evidence="24" id="KW-1185">Reference proteome</keyword>
<keyword evidence="13" id="KW-0325">Glycoprotein</keyword>
<evidence type="ECO:0000256" key="7">
    <source>
        <dbReference type="ARBA" id="ARBA00023018"/>
    </source>
</evidence>
<feature type="signal peptide" evidence="20">
    <location>
        <begin position="1"/>
        <end position="24"/>
    </location>
</feature>
<dbReference type="FunCoup" id="A0A1S3K819">
    <property type="interactions" value="16"/>
</dbReference>
<evidence type="ECO:0000256" key="15">
    <source>
        <dbReference type="ARBA" id="ARBA00023257"/>
    </source>
</evidence>
<feature type="domain" description="Neurotransmitter-gated ion-channel transmembrane" evidence="23">
    <location>
        <begin position="246"/>
        <end position="338"/>
    </location>
</feature>
<evidence type="ECO:0000256" key="17">
    <source>
        <dbReference type="ARBA" id="ARBA00023303"/>
    </source>
</evidence>
<dbReference type="SUPFAM" id="SSF90112">
    <property type="entry name" value="Neurotransmitter-gated ion-channel transmembrane pore"/>
    <property type="match status" value="1"/>
</dbReference>
<comment type="subcellular location">
    <subcellularLocation>
        <location evidence="18">Postsynaptic cell membrane</location>
        <topology evidence="18">Multi-pass membrane protein</topology>
    </subcellularLocation>
</comment>
<evidence type="ECO:0000256" key="14">
    <source>
        <dbReference type="ARBA" id="ARBA00023214"/>
    </source>
</evidence>
<organism evidence="24 25">
    <name type="scientific">Lingula anatina</name>
    <name type="common">Brachiopod</name>
    <name type="synonym">Lingula unguis</name>
    <dbReference type="NCBI Taxonomy" id="7574"/>
    <lineage>
        <taxon>Eukaryota</taxon>
        <taxon>Metazoa</taxon>
        <taxon>Spiralia</taxon>
        <taxon>Lophotrochozoa</taxon>
        <taxon>Brachiopoda</taxon>
        <taxon>Linguliformea</taxon>
        <taxon>Lingulata</taxon>
        <taxon>Lingulida</taxon>
        <taxon>Linguloidea</taxon>
        <taxon>Lingulidae</taxon>
        <taxon>Lingula</taxon>
    </lineage>
</organism>
<evidence type="ECO:0000256" key="11">
    <source>
        <dbReference type="ARBA" id="ARBA00023170"/>
    </source>
</evidence>
<dbReference type="FunFam" id="1.20.58.390:FF:000067">
    <property type="entry name" value="Glycine receptor subunit alpha-2"/>
    <property type="match status" value="1"/>
</dbReference>
<keyword evidence="9 20" id="KW-0472">Membrane</keyword>
<evidence type="ECO:0000256" key="18">
    <source>
        <dbReference type="ARBA" id="ARBA00034104"/>
    </source>
</evidence>